<dbReference type="PANTHER" id="PTHR10353:SF36">
    <property type="entry name" value="LP05116P"/>
    <property type="match status" value="1"/>
</dbReference>
<proteinExistence type="inferred from homology"/>
<dbReference type="Pfam" id="PF00232">
    <property type="entry name" value="Glyco_hydro_1"/>
    <property type="match status" value="1"/>
</dbReference>
<dbReference type="InterPro" id="IPR001360">
    <property type="entry name" value="Glyco_hydro_1"/>
</dbReference>
<accession>A0AAE1GPM5</accession>
<keyword evidence="3" id="KW-0326">Glycosidase</keyword>
<evidence type="ECO:0000313" key="6">
    <source>
        <dbReference type="Proteomes" id="UP001219518"/>
    </source>
</evidence>
<dbReference type="SUPFAM" id="SSF51445">
    <property type="entry name" value="(Trans)glycosidases"/>
    <property type="match status" value="1"/>
</dbReference>
<organism evidence="5 6">
    <name type="scientific">Frankliniella fusca</name>
    <dbReference type="NCBI Taxonomy" id="407009"/>
    <lineage>
        <taxon>Eukaryota</taxon>
        <taxon>Metazoa</taxon>
        <taxon>Ecdysozoa</taxon>
        <taxon>Arthropoda</taxon>
        <taxon>Hexapoda</taxon>
        <taxon>Insecta</taxon>
        <taxon>Pterygota</taxon>
        <taxon>Neoptera</taxon>
        <taxon>Paraneoptera</taxon>
        <taxon>Thysanoptera</taxon>
        <taxon>Terebrantia</taxon>
        <taxon>Thripoidea</taxon>
        <taxon>Thripidae</taxon>
        <taxon>Frankliniella</taxon>
    </lineage>
</organism>
<dbReference type="AlphaFoldDB" id="A0AAE1GPM5"/>
<evidence type="ECO:0000313" key="5">
    <source>
        <dbReference type="EMBL" id="KAK3907331.1"/>
    </source>
</evidence>
<evidence type="ECO:0000256" key="3">
    <source>
        <dbReference type="ARBA" id="ARBA00023295"/>
    </source>
</evidence>
<keyword evidence="6" id="KW-1185">Reference proteome</keyword>
<reference evidence="5" key="2">
    <citation type="journal article" date="2023" name="BMC Genomics">
        <title>Pest status, molecular evolution, and epigenetic factors derived from the genome assembly of Frankliniella fusca, a thysanopteran phytovirus vector.</title>
        <authorList>
            <person name="Catto M.A."/>
            <person name="Labadie P.E."/>
            <person name="Jacobson A.L."/>
            <person name="Kennedy G.G."/>
            <person name="Srinivasan R."/>
            <person name="Hunt B.G."/>
        </authorList>
    </citation>
    <scope>NUCLEOTIDE SEQUENCE</scope>
    <source>
        <strain evidence="5">PL_HMW_Pooled</strain>
    </source>
</reference>
<evidence type="ECO:0000256" key="4">
    <source>
        <dbReference type="RuleBase" id="RU003690"/>
    </source>
</evidence>
<dbReference type="EMBL" id="JAHWGI010000007">
    <property type="protein sequence ID" value="KAK3907331.1"/>
    <property type="molecule type" value="Genomic_DNA"/>
</dbReference>
<dbReference type="Gene3D" id="3.20.20.80">
    <property type="entry name" value="Glycosidases"/>
    <property type="match status" value="1"/>
</dbReference>
<gene>
    <name evidence="5" type="ORF">KUF71_018159</name>
</gene>
<reference evidence="5" key="1">
    <citation type="submission" date="2021-07" db="EMBL/GenBank/DDBJ databases">
        <authorList>
            <person name="Catto M.A."/>
            <person name="Jacobson A."/>
            <person name="Kennedy G."/>
            <person name="Labadie P."/>
            <person name="Hunt B.G."/>
            <person name="Srinivasan R."/>
        </authorList>
    </citation>
    <scope>NUCLEOTIDE SEQUENCE</scope>
    <source>
        <strain evidence="5">PL_HMW_Pooled</strain>
        <tissue evidence="5">Head</tissue>
    </source>
</reference>
<dbReference type="InterPro" id="IPR017853">
    <property type="entry name" value="GH"/>
</dbReference>
<comment type="similarity">
    <text evidence="1 4">Belongs to the glycosyl hydrolase 1 family.</text>
</comment>
<dbReference type="GO" id="GO:0008422">
    <property type="term" value="F:beta-glucosidase activity"/>
    <property type="evidence" value="ECO:0007669"/>
    <property type="project" value="TreeGrafter"/>
</dbReference>
<name>A0AAE1GPM5_9NEOP</name>
<protein>
    <submittedName>
        <fullName evidence="5">Beta-glucosidase 5</fullName>
    </submittedName>
</protein>
<dbReference type="Proteomes" id="UP001219518">
    <property type="component" value="Unassembled WGS sequence"/>
</dbReference>
<dbReference type="PANTHER" id="PTHR10353">
    <property type="entry name" value="GLYCOSYL HYDROLASE"/>
    <property type="match status" value="1"/>
</dbReference>
<keyword evidence="2" id="KW-0378">Hydrolase</keyword>
<sequence>MRVEYWLTLNEPNMHCITVYNGGLAPMIPKDQQTAQNVYKCIHNEILAHAAAYRLYDSKYRKDQGGRVGMGALTFFARPNSTKWDDILAAERANMFDIGLIMHPLVFGDYPDVVKETLTSAGKLDYLATFTDAQKKDIAGQYLTVTSI</sequence>
<dbReference type="GO" id="GO:0005975">
    <property type="term" value="P:carbohydrate metabolic process"/>
    <property type="evidence" value="ECO:0007669"/>
    <property type="project" value="InterPro"/>
</dbReference>
<evidence type="ECO:0000256" key="1">
    <source>
        <dbReference type="ARBA" id="ARBA00010838"/>
    </source>
</evidence>
<evidence type="ECO:0000256" key="2">
    <source>
        <dbReference type="ARBA" id="ARBA00022801"/>
    </source>
</evidence>
<comment type="caution">
    <text evidence="5">The sequence shown here is derived from an EMBL/GenBank/DDBJ whole genome shotgun (WGS) entry which is preliminary data.</text>
</comment>